<organism evidence="3 4">
    <name type="scientific">Chloroflexus aggregans (strain MD-66 / DSM 9485)</name>
    <dbReference type="NCBI Taxonomy" id="326427"/>
    <lineage>
        <taxon>Bacteria</taxon>
        <taxon>Bacillati</taxon>
        <taxon>Chloroflexota</taxon>
        <taxon>Chloroflexia</taxon>
        <taxon>Chloroflexales</taxon>
        <taxon>Chloroflexineae</taxon>
        <taxon>Chloroflexaceae</taxon>
        <taxon>Chloroflexus</taxon>
    </lineage>
</organism>
<dbReference type="KEGG" id="cag:Cagg_1249"/>
<feature type="region of interest" description="Disordered" evidence="2">
    <location>
        <begin position="254"/>
        <end position="276"/>
    </location>
</feature>
<accession>B8G7X8</accession>
<protein>
    <recommendedName>
        <fullName evidence="5">DUF4139 domain-containing protein</fullName>
    </recommendedName>
</protein>
<dbReference type="EMBL" id="CP001337">
    <property type="protein sequence ID" value="ACL24157.1"/>
    <property type="molecule type" value="Genomic_DNA"/>
</dbReference>
<name>B8G7X8_CHLAD</name>
<dbReference type="HOGENOM" id="CLU_025153_0_0_0"/>
<evidence type="ECO:0000256" key="2">
    <source>
        <dbReference type="SAM" id="MobiDB-lite"/>
    </source>
</evidence>
<keyword evidence="1" id="KW-0175">Coiled coil</keyword>
<dbReference type="AlphaFoldDB" id="B8G7X8"/>
<feature type="coiled-coil region" evidence="1">
    <location>
        <begin position="538"/>
        <end position="627"/>
    </location>
</feature>
<dbReference type="Proteomes" id="UP000002508">
    <property type="component" value="Chromosome"/>
</dbReference>
<dbReference type="STRING" id="326427.Cagg_1249"/>
<gene>
    <name evidence="3" type="ordered locus">Cagg_1249</name>
</gene>
<evidence type="ECO:0008006" key="5">
    <source>
        <dbReference type="Google" id="ProtNLM"/>
    </source>
</evidence>
<reference evidence="3" key="1">
    <citation type="submission" date="2008-12" db="EMBL/GenBank/DDBJ databases">
        <title>Complete sequence of Chloroflexus aggregans DSM 9485.</title>
        <authorList>
            <consortium name="US DOE Joint Genome Institute"/>
            <person name="Lucas S."/>
            <person name="Copeland A."/>
            <person name="Lapidus A."/>
            <person name="Glavina del Rio T."/>
            <person name="Dalin E."/>
            <person name="Tice H."/>
            <person name="Pitluck S."/>
            <person name="Foster B."/>
            <person name="Larimer F."/>
            <person name="Land M."/>
            <person name="Hauser L."/>
            <person name="Kyrpides N."/>
            <person name="Mikhailova N."/>
            <person name="Bryant D."/>
            <person name="Richardson P."/>
        </authorList>
    </citation>
    <scope>NUCLEOTIDE SEQUENCE</scope>
    <source>
        <strain evidence="3">DSM 9485</strain>
    </source>
</reference>
<evidence type="ECO:0000256" key="1">
    <source>
        <dbReference type="SAM" id="Coils"/>
    </source>
</evidence>
<evidence type="ECO:0000313" key="3">
    <source>
        <dbReference type="EMBL" id="ACL24157.1"/>
    </source>
</evidence>
<dbReference type="OrthoDB" id="580912at2"/>
<dbReference type="RefSeq" id="WP_012616521.1">
    <property type="nucleotide sequence ID" value="NC_011831.1"/>
</dbReference>
<sequence>MTMPPIKRMVLYKHGVGYFERRGQFHGETLTLSFPRTAMDDVLKSLIVIDRSGQVRNIDFTTPEDRADRLARSGFHLSQEQSLLDLLRDLRGRSVRLTLAGKQAEQVKGLVIGVDVEHEQPLRRALVSLYLSDQRVVRPFTLDDIVQVELLEEVVHNDLIFFLHADHGDRSDRSVTVHLTPGDHDLLIGYVAPAPAWRVSYRLLFEEDGNEARCWLQGWGLFDNLLDEDLRDVEVTLVAGQPISFHYQLYQPQTPDRPVVTNRPPPSPKPKRRASFLEESVSEDEIQIHALAVSDSTEAAESTPTAASGEDRDVLFAYRVHQPVSVGRGQSAMAPIVGSYLPARRVLVYNSKQMNRHPFAALFLTNTTDLTLEQGPVTVLIGGEYAGEAVVPFTRAGAEIKVLYAAELGVTVSESFDIQNILRSIRLGQGDLIADSYLLTFSRYKITSTLAKSCTVTIEHTLSDNAELVDTPPPQSQTNELASWNVEVPAFGSVEFTVCERSPSSRYETISSLTGEKLQAWLHDKVIDDTTFQHLSRVLNLLRQIDAAKQQIAEYEREQQRIFERQKRLQQQLTPLHSDGEEGALRQRYVATLDQLENQLEQIEAAITDQQNLIKKHKDRLDRMLRQLQ</sequence>
<evidence type="ECO:0000313" key="4">
    <source>
        <dbReference type="Proteomes" id="UP000002508"/>
    </source>
</evidence>
<proteinExistence type="predicted"/>
<keyword evidence="4" id="KW-1185">Reference proteome</keyword>
<dbReference type="eggNOG" id="COG5316">
    <property type="taxonomic scope" value="Bacteria"/>
</dbReference>